<evidence type="ECO:0000313" key="6">
    <source>
        <dbReference type="EMBL" id="OQK17233.1"/>
    </source>
</evidence>
<feature type="signal peptide" evidence="4">
    <location>
        <begin position="1"/>
        <end position="27"/>
    </location>
</feature>
<dbReference type="STRING" id="1420851.AU255_04900"/>
<evidence type="ECO:0000256" key="2">
    <source>
        <dbReference type="ARBA" id="ARBA00009009"/>
    </source>
</evidence>
<dbReference type="InterPro" id="IPR045155">
    <property type="entry name" value="Beta-lactam_cat"/>
</dbReference>
<dbReference type="EMBL" id="LPUF01000001">
    <property type="protein sequence ID" value="OQK17233.1"/>
    <property type="molecule type" value="Genomic_DNA"/>
</dbReference>
<dbReference type="Pfam" id="PF13354">
    <property type="entry name" value="Beta-lactamase2"/>
    <property type="match status" value="1"/>
</dbReference>
<dbReference type="InterPro" id="IPR000871">
    <property type="entry name" value="Beta-lactam_class-A"/>
</dbReference>
<proteinExistence type="inferred from homology"/>
<reference evidence="6 7" key="1">
    <citation type="submission" date="2015-12" db="EMBL/GenBank/DDBJ databases">
        <authorList>
            <person name="Shamseldin A."/>
            <person name="Moawad H."/>
            <person name="Abd El-Rahim W.M."/>
            <person name="Sadowsky M.J."/>
        </authorList>
    </citation>
    <scope>NUCLEOTIDE SEQUENCE [LARGE SCALE GENOMIC DNA]</scope>
    <source>
        <strain evidence="6 7">WF1</strain>
    </source>
</reference>
<evidence type="ECO:0000313" key="7">
    <source>
        <dbReference type="Proteomes" id="UP000191980"/>
    </source>
</evidence>
<comment type="similarity">
    <text evidence="2">Belongs to the class-A beta-lactamase family.</text>
</comment>
<keyword evidence="4" id="KW-0732">Signal</keyword>
<comment type="catalytic activity">
    <reaction evidence="1">
        <text>a beta-lactam + H2O = a substituted beta-amino acid</text>
        <dbReference type="Rhea" id="RHEA:20401"/>
        <dbReference type="ChEBI" id="CHEBI:15377"/>
        <dbReference type="ChEBI" id="CHEBI:35627"/>
        <dbReference type="ChEBI" id="CHEBI:140347"/>
        <dbReference type="EC" id="3.5.2.6"/>
    </reaction>
</comment>
<comment type="caution">
    <text evidence="6">The sequence shown here is derived from an EMBL/GenBank/DDBJ whole genome shotgun (WGS) entry which is preliminary data.</text>
</comment>
<dbReference type="SUPFAM" id="SSF56601">
    <property type="entry name" value="beta-lactamase/transpeptidase-like"/>
    <property type="match status" value="1"/>
</dbReference>
<dbReference type="EC" id="3.5.2.6" evidence="3"/>
<dbReference type="Proteomes" id="UP000191980">
    <property type="component" value="Unassembled WGS sequence"/>
</dbReference>
<dbReference type="RefSeq" id="WP_080521846.1">
    <property type="nucleotide sequence ID" value="NZ_LPUF01000001.1"/>
</dbReference>
<evidence type="ECO:0000259" key="5">
    <source>
        <dbReference type="Pfam" id="PF13354"/>
    </source>
</evidence>
<organism evidence="6 7">
    <name type="scientific">Methyloprofundus sedimenti</name>
    <dbReference type="NCBI Taxonomy" id="1420851"/>
    <lineage>
        <taxon>Bacteria</taxon>
        <taxon>Pseudomonadati</taxon>
        <taxon>Pseudomonadota</taxon>
        <taxon>Gammaproteobacteria</taxon>
        <taxon>Methylococcales</taxon>
        <taxon>Methylococcaceae</taxon>
        <taxon>Methyloprofundus</taxon>
    </lineage>
</organism>
<dbReference type="PANTHER" id="PTHR35333">
    <property type="entry name" value="BETA-LACTAMASE"/>
    <property type="match status" value="1"/>
</dbReference>
<dbReference type="Gene3D" id="3.40.710.10">
    <property type="entry name" value="DD-peptidase/beta-lactamase superfamily"/>
    <property type="match status" value="1"/>
</dbReference>
<dbReference type="InterPro" id="IPR012338">
    <property type="entry name" value="Beta-lactam/transpept-like"/>
</dbReference>
<evidence type="ECO:0000256" key="1">
    <source>
        <dbReference type="ARBA" id="ARBA00001526"/>
    </source>
</evidence>
<name>A0A1V8M775_9GAMM</name>
<dbReference type="OrthoDB" id="5291324at2"/>
<sequence>MNSLKTSICFLFTSLLISLLAPSVSFAGNYPSLTNSKDPVLQRKLERVIKSIGLGHAAEKKWLNLNLVDITDLKHPKVAMINGENMVYAASLPKIAILLGAFVEIERGKMQLDQNTSKTLTDMIRYSSNQAATEMYHRVGEARLAEILQSDRFKLYDQDKNGGLWVGKEYGKAKAWKRDPLHNISHGATAMQTARFYYMLETGQLVPEPLASQMKEILSKPAIHHKFVKGLEKERPDAKIYRKSGSWRTWHADSAIVESGGHKFIIVALAKHPDGGKWLQKMIVPLHDLIVPHMVASKN</sequence>
<accession>A0A1V8M775</accession>
<dbReference type="GO" id="GO:0046677">
    <property type="term" value="P:response to antibiotic"/>
    <property type="evidence" value="ECO:0007669"/>
    <property type="project" value="InterPro"/>
</dbReference>
<dbReference type="GO" id="GO:0008800">
    <property type="term" value="F:beta-lactamase activity"/>
    <property type="evidence" value="ECO:0007669"/>
    <property type="project" value="UniProtKB-EC"/>
</dbReference>
<feature type="domain" description="Beta-lactamase class A catalytic" evidence="5">
    <location>
        <begin position="117"/>
        <end position="269"/>
    </location>
</feature>
<dbReference type="AlphaFoldDB" id="A0A1V8M775"/>
<dbReference type="PANTHER" id="PTHR35333:SF3">
    <property type="entry name" value="BETA-LACTAMASE-TYPE TRANSPEPTIDASE FOLD CONTAINING PROTEIN"/>
    <property type="match status" value="1"/>
</dbReference>
<evidence type="ECO:0000256" key="3">
    <source>
        <dbReference type="ARBA" id="ARBA00012865"/>
    </source>
</evidence>
<gene>
    <name evidence="6" type="ORF">AU255_04900</name>
</gene>
<evidence type="ECO:0000256" key="4">
    <source>
        <dbReference type="SAM" id="SignalP"/>
    </source>
</evidence>
<keyword evidence="7" id="KW-1185">Reference proteome</keyword>
<dbReference type="GO" id="GO:0030655">
    <property type="term" value="P:beta-lactam antibiotic catabolic process"/>
    <property type="evidence" value="ECO:0007669"/>
    <property type="project" value="InterPro"/>
</dbReference>
<protein>
    <recommendedName>
        <fullName evidence="3">beta-lactamase</fullName>
        <ecNumber evidence="3">3.5.2.6</ecNumber>
    </recommendedName>
</protein>
<feature type="chain" id="PRO_5011986043" description="beta-lactamase" evidence="4">
    <location>
        <begin position="28"/>
        <end position="299"/>
    </location>
</feature>